<dbReference type="PANTHER" id="PTHR45833:SF1">
    <property type="entry name" value="METHIONINE SYNTHASE"/>
    <property type="match status" value="1"/>
</dbReference>
<dbReference type="Proteomes" id="UP000250796">
    <property type="component" value="Chromosome MESINF"/>
</dbReference>
<dbReference type="PROSITE" id="PS51332">
    <property type="entry name" value="B12_BINDING"/>
    <property type="match status" value="1"/>
</dbReference>
<dbReference type="GO" id="GO:0005829">
    <property type="term" value="C:cytosol"/>
    <property type="evidence" value="ECO:0007669"/>
    <property type="project" value="TreeGrafter"/>
</dbReference>
<dbReference type="InterPro" id="IPR036594">
    <property type="entry name" value="Meth_synthase_dom"/>
</dbReference>
<dbReference type="Gene3D" id="1.10.1240.10">
    <property type="entry name" value="Methionine synthase domain"/>
    <property type="match status" value="1"/>
</dbReference>
<evidence type="ECO:0000256" key="1">
    <source>
        <dbReference type="ARBA" id="ARBA00022723"/>
    </source>
</evidence>
<evidence type="ECO:0000313" key="4">
    <source>
        <dbReference type="EMBL" id="SSC12955.1"/>
    </source>
</evidence>
<feature type="domain" description="B12-binding" evidence="3">
    <location>
        <begin position="241"/>
        <end position="368"/>
    </location>
</feature>
<gene>
    <name evidence="4" type="ORF">MESINF_1511</name>
</gene>
<accession>A0A7Z7LGD0</accession>
<dbReference type="InterPro" id="IPR050554">
    <property type="entry name" value="Met_Synthase/Corrinoid"/>
</dbReference>
<dbReference type="Gene3D" id="3.40.50.280">
    <property type="entry name" value="Cobalamin-binding domain"/>
    <property type="match status" value="1"/>
</dbReference>
<keyword evidence="1" id="KW-0479">Metal-binding</keyword>
<keyword evidence="5" id="KW-1185">Reference proteome</keyword>
<dbReference type="RefSeq" id="WP_231936653.1">
    <property type="nucleotide sequence ID" value="NZ_LS974202.1"/>
</dbReference>
<dbReference type="AlphaFoldDB" id="A0A7Z7LGD0"/>
<dbReference type="GO" id="GO:0046653">
    <property type="term" value="P:tetrahydrofolate metabolic process"/>
    <property type="evidence" value="ECO:0007669"/>
    <property type="project" value="TreeGrafter"/>
</dbReference>
<dbReference type="GO" id="GO:0008705">
    <property type="term" value="F:methionine synthase activity"/>
    <property type="evidence" value="ECO:0007669"/>
    <property type="project" value="TreeGrafter"/>
</dbReference>
<dbReference type="InterPro" id="IPR006158">
    <property type="entry name" value="Cobalamin-bd"/>
</dbReference>
<keyword evidence="2" id="KW-0170">Cobalt</keyword>
<dbReference type="InterPro" id="IPR036724">
    <property type="entry name" value="Cobalamin-bd_sf"/>
</dbReference>
<dbReference type="GO" id="GO:0050667">
    <property type="term" value="P:homocysteine metabolic process"/>
    <property type="evidence" value="ECO:0007669"/>
    <property type="project" value="TreeGrafter"/>
</dbReference>
<dbReference type="Pfam" id="PF02607">
    <property type="entry name" value="B12-binding_2"/>
    <property type="match status" value="1"/>
</dbReference>
<dbReference type="Pfam" id="PF02310">
    <property type="entry name" value="B12-binding"/>
    <property type="match status" value="1"/>
</dbReference>
<dbReference type="KEGG" id="minf:MESINF_1511"/>
<dbReference type="GO" id="GO:0046872">
    <property type="term" value="F:metal ion binding"/>
    <property type="evidence" value="ECO:0007669"/>
    <property type="project" value="UniProtKB-KW"/>
</dbReference>
<dbReference type="PANTHER" id="PTHR45833">
    <property type="entry name" value="METHIONINE SYNTHASE"/>
    <property type="match status" value="1"/>
</dbReference>
<sequence length="368" mass="41856">MRRVSDDFGKGLSVSPEAALEFEIQGERLLTRVNELMSAREDISELVGMNPLYIMYDNNSNHLRFISNVLRLNDYDLLARTLPWVYKTYTSRNFSEDFFPEVLKTWMEAIREHLTSESSEQIIKVYEAMLSSHDLSVKSSEDALIGMNVDERWKVIEQKVVLALLKGSYRELQEIAIDTIKDARSLSDFYLKVVQPAMYEIGSLWQTGEISVAEEHLATSLMNRLMASTYSMIDTVLAHPRRKAIVICSQNEYHELGARILADLLELNGWNVSYLGANTPVSEVLNHLKKNTPFLLAVSVTMSFNLVHTKKLIQSVRFDSDLKGMKIMVGGLVINESEDLWKILGADGTASSAVEAVEMAKCWWEERE</sequence>
<evidence type="ECO:0000259" key="3">
    <source>
        <dbReference type="PROSITE" id="PS51332"/>
    </source>
</evidence>
<protein>
    <submittedName>
        <fullName evidence="4">Cobalamin B12-binding domain protein</fullName>
    </submittedName>
</protein>
<name>A0A7Z7LGD0_9BACT</name>
<dbReference type="GO" id="GO:0031419">
    <property type="term" value="F:cobalamin binding"/>
    <property type="evidence" value="ECO:0007669"/>
    <property type="project" value="InterPro"/>
</dbReference>
<dbReference type="InterPro" id="IPR003759">
    <property type="entry name" value="Cbl-bd_cap"/>
</dbReference>
<proteinExistence type="predicted"/>
<evidence type="ECO:0000313" key="5">
    <source>
        <dbReference type="Proteomes" id="UP000250796"/>
    </source>
</evidence>
<evidence type="ECO:0000256" key="2">
    <source>
        <dbReference type="ARBA" id="ARBA00023285"/>
    </source>
</evidence>
<reference evidence="4 5" key="1">
    <citation type="submission" date="2017-01" db="EMBL/GenBank/DDBJ databases">
        <authorList>
            <person name="Erauso G."/>
        </authorList>
    </citation>
    <scope>NUCLEOTIDE SEQUENCE [LARGE SCALE GENOMIC DNA]</scope>
    <source>
        <strain evidence="4">MESINF1</strain>
    </source>
</reference>
<dbReference type="SUPFAM" id="SSF52242">
    <property type="entry name" value="Cobalamin (vitamin B12)-binding domain"/>
    <property type="match status" value="1"/>
</dbReference>
<organism evidence="4 5">
    <name type="scientific">Mesotoga infera</name>
    <dbReference type="NCBI Taxonomy" id="1236046"/>
    <lineage>
        <taxon>Bacteria</taxon>
        <taxon>Thermotogati</taxon>
        <taxon>Thermotogota</taxon>
        <taxon>Thermotogae</taxon>
        <taxon>Kosmotogales</taxon>
        <taxon>Kosmotogaceae</taxon>
        <taxon>Mesotoga</taxon>
    </lineage>
</organism>
<dbReference type="EMBL" id="LS974202">
    <property type="protein sequence ID" value="SSC12955.1"/>
    <property type="molecule type" value="Genomic_DNA"/>
</dbReference>